<reference evidence="1 2" key="2">
    <citation type="journal article" date="2013" name="PLoS ONE">
        <title>INDIGO - INtegrated Data Warehouse of MIcrobial GenOmes with Examples from the Red Sea Extremophiles.</title>
        <authorList>
            <person name="Alam I."/>
            <person name="Antunes A."/>
            <person name="Kamau A.A."/>
            <person name="Ba Alawi W."/>
            <person name="Kalkatawi M."/>
            <person name="Stingl U."/>
            <person name="Bajic V.B."/>
        </authorList>
    </citation>
    <scope>NUCLEOTIDE SEQUENCE [LARGE SCALE GENOMIC DNA]</scope>
    <source>
        <strain evidence="1 2">E1L3A</strain>
    </source>
</reference>
<gene>
    <name evidence="1" type="ORF">SSPSH_002074</name>
</gene>
<proteinExistence type="predicted"/>
<name>A0ACB4V5N0_9GAMM</name>
<organism evidence="1 2">
    <name type="scientific">Salinisphaera shabanensis E1L3A</name>
    <dbReference type="NCBI Taxonomy" id="1033802"/>
    <lineage>
        <taxon>Bacteria</taxon>
        <taxon>Pseudomonadati</taxon>
        <taxon>Pseudomonadota</taxon>
        <taxon>Gammaproteobacteria</taxon>
        <taxon>Salinisphaerales</taxon>
        <taxon>Salinisphaeraceae</taxon>
        <taxon>Salinisphaera</taxon>
    </lineage>
</organism>
<accession>A0ACB4V5N0</accession>
<keyword evidence="2" id="KW-1185">Reference proteome</keyword>
<comment type="caution">
    <text evidence="1">The sequence shown here is derived from an EMBL/GenBank/DDBJ whole genome shotgun (WGS) entry which is preliminary data.</text>
</comment>
<dbReference type="Proteomes" id="UP000006242">
    <property type="component" value="Unassembled WGS sequence"/>
</dbReference>
<evidence type="ECO:0000313" key="2">
    <source>
        <dbReference type="Proteomes" id="UP000006242"/>
    </source>
</evidence>
<dbReference type="EMBL" id="AFNV02000013">
    <property type="protein sequence ID" value="ERJ18992.1"/>
    <property type="molecule type" value="Genomic_DNA"/>
</dbReference>
<evidence type="ECO:0000313" key="1">
    <source>
        <dbReference type="EMBL" id="ERJ18992.1"/>
    </source>
</evidence>
<sequence length="483" mass="51424">MRASMQWLVFGLLVSLSTLAVAKQATLQDVRLWASSDKTRVVFDLGGPTNPDLFMIDNPLRLVVDLPNAQALNSVNGDIDGSGVVKRVRTGVRHGKDLRIVLDLGGQVTPKSFMLDPDGDHGYRLVVDLKPKGGGAPPTVIADRESNAAEGSHGDGAGTAAANANALAQVSEPPSRQAKPSRVAKTPERPSRDIVIVIDAGHGGKDPGAHGRGGTNEKDVVLQIARRLKAMVDDQPNMRGVLTRDGDYYVGLRERMVEARKAKADLFISIHADAAPRGARATGASVYALSHHGATSEHARWLARRENASDLVGGVSLKDKDDSLASFMLDLSQSASIEASMDAGGRVLSELDGLGPLHKSKVQQAGFMVLKSPDIPSFLVETAFISTPDEERKLKSAAYQRQLASAMLRGIKGYFASYRPATFIAKGQVHKVRSGETLSEIAQDYGVSVASLRSANSLNGNTIRVGAELQIPAPGNQQVADLR</sequence>
<protein>
    <submittedName>
        <fullName evidence="1">N-acetylmuramoyl-L-alanine amidase protein</fullName>
    </submittedName>
</protein>
<reference evidence="1 2" key="1">
    <citation type="journal article" date="2011" name="J. Bacteriol.">
        <title>Genome sequence of Salinisphaera shabanensis, a gammaproteobacterium from the harsh, variable environment of the brine-seawater interface of the Shaban Deep in the Red Sea.</title>
        <authorList>
            <person name="Antunes A."/>
            <person name="Alam I."/>
            <person name="Bajic V.B."/>
            <person name="Stingl U."/>
        </authorList>
    </citation>
    <scope>NUCLEOTIDE SEQUENCE [LARGE SCALE GENOMIC DNA]</scope>
    <source>
        <strain evidence="1 2">E1L3A</strain>
    </source>
</reference>